<dbReference type="Gene3D" id="2.60.40.200">
    <property type="entry name" value="Superoxide dismutase, copper/zinc binding domain"/>
    <property type="match status" value="1"/>
</dbReference>
<accession>A0AAD5T4B5</accession>
<feature type="compositionally biased region" description="Low complexity" evidence="1">
    <location>
        <begin position="1"/>
        <end position="13"/>
    </location>
</feature>
<organism evidence="4 5">
    <name type="scientific">Physocladia obscura</name>
    <dbReference type="NCBI Taxonomy" id="109957"/>
    <lineage>
        <taxon>Eukaryota</taxon>
        <taxon>Fungi</taxon>
        <taxon>Fungi incertae sedis</taxon>
        <taxon>Chytridiomycota</taxon>
        <taxon>Chytridiomycota incertae sedis</taxon>
        <taxon>Chytridiomycetes</taxon>
        <taxon>Chytridiales</taxon>
        <taxon>Chytriomycetaceae</taxon>
        <taxon>Physocladia</taxon>
    </lineage>
</organism>
<keyword evidence="2" id="KW-1133">Transmembrane helix</keyword>
<reference evidence="4" key="1">
    <citation type="submission" date="2020-05" db="EMBL/GenBank/DDBJ databases">
        <title>Phylogenomic resolution of chytrid fungi.</title>
        <authorList>
            <person name="Stajich J.E."/>
            <person name="Amses K."/>
            <person name="Simmons R."/>
            <person name="Seto K."/>
            <person name="Myers J."/>
            <person name="Bonds A."/>
            <person name="Quandt C.A."/>
            <person name="Barry K."/>
            <person name="Liu P."/>
            <person name="Grigoriev I."/>
            <person name="Longcore J.E."/>
            <person name="James T.Y."/>
        </authorList>
    </citation>
    <scope>NUCLEOTIDE SEQUENCE</scope>
    <source>
        <strain evidence="4">JEL0513</strain>
    </source>
</reference>
<name>A0AAD5T4B5_9FUNG</name>
<keyword evidence="2" id="KW-0472">Membrane</keyword>
<dbReference type="GO" id="GO:0005507">
    <property type="term" value="F:copper ion binding"/>
    <property type="evidence" value="ECO:0007669"/>
    <property type="project" value="InterPro"/>
</dbReference>
<dbReference type="InterPro" id="IPR024134">
    <property type="entry name" value="SOD_Cu/Zn_/chaperone"/>
</dbReference>
<dbReference type="AlphaFoldDB" id="A0AAD5T4B5"/>
<evidence type="ECO:0000259" key="3">
    <source>
        <dbReference type="Pfam" id="PF00080"/>
    </source>
</evidence>
<sequence>MPVVPNNIDTDNTNTDRRGGGGESAGPATAIAQLYSTTTLTDAESKVIGRLNFTQETRDSAVTIGLTLFPNALVGGSTHAVHIHVFGDASSGAGLAMGGHFNPSNALHGCSDATNKEISGFHFGDLGNVQISGETAAVTEQTWQSRSLSLFDTSSPGFVLGRGAIVHELADDCATQPTGNAGGRLAQGVVSVASSFSFANPDSDASPEDAIAVFQQSSATTITVASASSIKGAIVLRKHANVDPLAVALQISGLQPHAQLRIAVAAAAAVAGEEATEAICGNPWLVEADSGGSIFDCALDLEETAKTHVSTVKSLHGSQLVLIDGSASSCVGSKILSVASIGVKDSSSTVIPDSICRIGSLQNQENLSIFAIGSLAAVAAILLFLLVNNFRKKFIYTRVGSSSEEKPTYESNS</sequence>
<evidence type="ECO:0000313" key="5">
    <source>
        <dbReference type="Proteomes" id="UP001211907"/>
    </source>
</evidence>
<dbReference type="Proteomes" id="UP001211907">
    <property type="component" value="Unassembled WGS sequence"/>
</dbReference>
<evidence type="ECO:0000256" key="1">
    <source>
        <dbReference type="SAM" id="MobiDB-lite"/>
    </source>
</evidence>
<dbReference type="GO" id="GO:0006801">
    <property type="term" value="P:superoxide metabolic process"/>
    <property type="evidence" value="ECO:0007669"/>
    <property type="project" value="InterPro"/>
</dbReference>
<proteinExistence type="predicted"/>
<dbReference type="EMBL" id="JADGJH010000403">
    <property type="protein sequence ID" value="KAJ3130002.1"/>
    <property type="molecule type" value="Genomic_DNA"/>
</dbReference>
<dbReference type="InterPro" id="IPR036423">
    <property type="entry name" value="SOD-like_Cu/Zn_dom_sf"/>
</dbReference>
<feature type="transmembrane region" description="Helical" evidence="2">
    <location>
        <begin position="367"/>
        <end position="387"/>
    </location>
</feature>
<gene>
    <name evidence="4" type="ORF">HK100_008326</name>
</gene>
<dbReference type="SUPFAM" id="SSF49329">
    <property type="entry name" value="Cu,Zn superoxide dismutase-like"/>
    <property type="match status" value="1"/>
</dbReference>
<keyword evidence="2" id="KW-0812">Transmembrane</keyword>
<dbReference type="InterPro" id="IPR001424">
    <property type="entry name" value="SOD_Cu_Zn_dom"/>
</dbReference>
<feature type="domain" description="Superoxide dismutase copper/zinc binding" evidence="3">
    <location>
        <begin position="48"/>
        <end position="190"/>
    </location>
</feature>
<evidence type="ECO:0000313" key="4">
    <source>
        <dbReference type="EMBL" id="KAJ3130002.1"/>
    </source>
</evidence>
<keyword evidence="5" id="KW-1185">Reference proteome</keyword>
<dbReference type="Pfam" id="PF00080">
    <property type="entry name" value="Sod_Cu"/>
    <property type="match status" value="1"/>
</dbReference>
<feature type="region of interest" description="Disordered" evidence="1">
    <location>
        <begin position="1"/>
        <end position="27"/>
    </location>
</feature>
<protein>
    <recommendedName>
        <fullName evidence="3">Superoxide dismutase copper/zinc binding domain-containing protein</fullName>
    </recommendedName>
</protein>
<dbReference type="PANTHER" id="PTHR10003">
    <property type="entry name" value="SUPEROXIDE DISMUTASE CU-ZN -RELATED"/>
    <property type="match status" value="1"/>
</dbReference>
<evidence type="ECO:0000256" key="2">
    <source>
        <dbReference type="SAM" id="Phobius"/>
    </source>
</evidence>
<comment type="caution">
    <text evidence="4">The sequence shown here is derived from an EMBL/GenBank/DDBJ whole genome shotgun (WGS) entry which is preliminary data.</text>
</comment>